<gene>
    <name evidence="1" type="ORF">TL5118_02280</name>
    <name evidence="2" type="ORF">TL5120_03795</name>
</gene>
<dbReference type="AlphaFoldDB" id="A0A0P1FIS8"/>
<evidence type="ECO:0000313" key="3">
    <source>
        <dbReference type="Proteomes" id="UP000051086"/>
    </source>
</evidence>
<dbReference type="Proteomes" id="UP000051887">
    <property type="component" value="Unassembled WGS sequence"/>
</dbReference>
<dbReference type="EMBL" id="CYSC01000043">
    <property type="protein sequence ID" value="CUH73978.1"/>
    <property type="molecule type" value="Genomic_DNA"/>
</dbReference>
<dbReference type="InterPro" id="IPR009061">
    <property type="entry name" value="DNA-bd_dom_put_sf"/>
</dbReference>
<dbReference type="EMBL" id="CYSB01000029">
    <property type="protein sequence ID" value="CUH67640.1"/>
    <property type="molecule type" value="Genomic_DNA"/>
</dbReference>
<dbReference type="Proteomes" id="UP000051086">
    <property type="component" value="Unassembled WGS sequence"/>
</dbReference>
<evidence type="ECO:0000313" key="4">
    <source>
        <dbReference type="Proteomes" id="UP000051887"/>
    </source>
</evidence>
<reference evidence="1 3" key="1">
    <citation type="submission" date="2015-09" db="EMBL/GenBank/DDBJ databases">
        <authorList>
            <person name="Rodrigo-Torres L."/>
            <person name="Arahal D.R."/>
        </authorList>
    </citation>
    <scope>NUCLEOTIDE SEQUENCE [LARGE SCALE GENOMIC DNA]</scope>
    <source>
        <strain evidence="1 3">CECT 5118</strain>
    </source>
</reference>
<reference evidence="2 4" key="2">
    <citation type="submission" date="2015-09" db="EMBL/GenBank/DDBJ databases">
        <authorList>
            <consortium name="Swine Surveillance"/>
        </authorList>
    </citation>
    <scope>NUCLEOTIDE SEQUENCE [LARGE SCALE GENOMIC DNA]</scope>
    <source>
        <strain evidence="2 4">5120</strain>
    </source>
</reference>
<dbReference type="SUPFAM" id="SSF46955">
    <property type="entry name" value="Putative DNA-binding domain"/>
    <property type="match status" value="1"/>
</dbReference>
<evidence type="ECO:0000313" key="2">
    <source>
        <dbReference type="EMBL" id="CUH73978.1"/>
    </source>
</evidence>
<keyword evidence="3" id="KW-1185">Reference proteome</keyword>
<sequence>MFGPGDAPKIDRQALRDQAQVLDQQIRRLTALRDGLTHAASCREEDPMQCGKFRRLLKLASDRFSAR</sequence>
<organism evidence="2 4">
    <name type="scientific">Thalassovita autumnalis</name>
    <dbReference type="NCBI Taxonomy" id="2072972"/>
    <lineage>
        <taxon>Bacteria</taxon>
        <taxon>Pseudomonadati</taxon>
        <taxon>Pseudomonadota</taxon>
        <taxon>Alphaproteobacteria</taxon>
        <taxon>Rhodobacterales</taxon>
        <taxon>Roseobacteraceae</taxon>
        <taxon>Thalassovita</taxon>
    </lineage>
</organism>
<evidence type="ECO:0000313" key="1">
    <source>
        <dbReference type="EMBL" id="CUH67640.1"/>
    </source>
</evidence>
<proteinExistence type="predicted"/>
<protein>
    <submittedName>
        <fullName evidence="2">Uncharacterized protein</fullName>
    </submittedName>
</protein>
<accession>A0A0P1FIS8</accession>
<name>A0A0P1FIS8_9RHOB</name>